<dbReference type="GO" id="GO:0050852">
    <property type="term" value="P:T cell receptor signaling pathway"/>
    <property type="evidence" value="ECO:0007669"/>
    <property type="project" value="TreeGrafter"/>
</dbReference>
<dbReference type="Proteomes" id="UP000472267">
    <property type="component" value="Chromosome 20"/>
</dbReference>
<proteinExistence type="inferred from homology"/>
<protein>
    <recommendedName>
        <fullName evidence="1">protein-tyrosine-phosphatase</fullName>
        <ecNumber evidence="1">3.1.3.48</ecNumber>
    </recommendedName>
</protein>
<dbReference type="InterPro" id="IPR029021">
    <property type="entry name" value="Prot-tyrosine_phosphatase-like"/>
</dbReference>
<dbReference type="GO" id="GO:0050868">
    <property type="term" value="P:negative regulation of T cell activation"/>
    <property type="evidence" value="ECO:0007669"/>
    <property type="project" value="TreeGrafter"/>
</dbReference>
<dbReference type="SUPFAM" id="SSF52799">
    <property type="entry name" value="(Phosphotyrosine protein) phosphatases II"/>
    <property type="match status" value="1"/>
</dbReference>
<keyword evidence="3" id="KW-0904">Protein phosphatase</keyword>
<sequence>EPFTVYCACIVTINTLTFFQCSRTLKQLHYVNWPDHGVPDSIPPILDMLHDMRSFQAHEDVPICIHCSAGCGRTGALCVIDYTWNLLKNNMIASNFCIFDLVQNMRTQRPSVVQTKEQYELVYRTIKFLFERYLEIMDSQTCQNEVGDAKISSGRDAETLFSVRLFKIAALGQGNIVNC</sequence>
<evidence type="ECO:0000313" key="8">
    <source>
        <dbReference type="Proteomes" id="UP000472267"/>
    </source>
</evidence>
<evidence type="ECO:0000259" key="6">
    <source>
        <dbReference type="PROSITE" id="PS50056"/>
    </source>
</evidence>
<dbReference type="PROSITE" id="PS00383">
    <property type="entry name" value="TYR_PHOSPHATASE_1"/>
    <property type="match status" value="1"/>
</dbReference>
<dbReference type="SMART" id="SM00404">
    <property type="entry name" value="PTPc_motif"/>
    <property type="match status" value="1"/>
</dbReference>
<dbReference type="GO" id="GO:0005634">
    <property type="term" value="C:nucleus"/>
    <property type="evidence" value="ECO:0007669"/>
    <property type="project" value="TreeGrafter"/>
</dbReference>
<evidence type="ECO:0000256" key="2">
    <source>
        <dbReference type="ARBA" id="ARBA00022801"/>
    </source>
</evidence>
<dbReference type="InterPro" id="IPR047170">
    <property type="entry name" value="PTN12/18/22"/>
</dbReference>
<feature type="domain" description="Tyrosine specific protein phosphatases" evidence="6">
    <location>
        <begin position="43"/>
        <end position="120"/>
    </location>
</feature>
<dbReference type="InterPro" id="IPR000242">
    <property type="entry name" value="PTP_cat"/>
</dbReference>
<evidence type="ECO:0000256" key="1">
    <source>
        <dbReference type="ARBA" id="ARBA00013064"/>
    </source>
</evidence>
<evidence type="ECO:0000313" key="7">
    <source>
        <dbReference type="Ensembl" id="ENSSFAP00005021940.1"/>
    </source>
</evidence>
<reference evidence="7" key="1">
    <citation type="submission" date="2019-06" db="EMBL/GenBank/DDBJ databases">
        <authorList>
            <consortium name="Wellcome Sanger Institute Data Sharing"/>
        </authorList>
    </citation>
    <scope>NUCLEOTIDE SEQUENCE [LARGE SCALE GENOMIC DNA]</scope>
</reference>
<keyword evidence="8" id="KW-1185">Reference proteome</keyword>
<dbReference type="Ensembl" id="ENSSFAT00005022864.1">
    <property type="protein sequence ID" value="ENSSFAP00005021940.1"/>
    <property type="gene ID" value="ENSSFAG00005011429.1"/>
</dbReference>
<dbReference type="SMART" id="SM00194">
    <property type="entry name" value="PTPc"/>
    <property type="match status" value="1"/>
</dbReference>
<comment type="similarity">
    <text evidence="4">Belongs to the protein-tyrosine phosphatase family. Non-receptor class 4 subfamily.</text>
</comment>
<accession>A0A672GY36</accession>
<evidence type="ECO:0000259" key="5">
    <source>
        <dbReference type="PROSITE" id="PS50055"/>
    </source>
</evidence>
<dbReference type="PANTHER" id="PTHR45983">
    <property type="entry name" value="TYROSINE PHOSPHATSE N18, PUTATIVE-RELATED"/>
    <property type="match status" value="1"/>
</dbReference>
<dbReference type="PRINTS" id="PR00700">
    <property type="entry name" value="PRTYPHPHTASE"/>
</dbReference>
<reference evidence="7" key="3">
    <citation type="submission" date="2025-09" db="UniProtKB">
        <authorList>
            <consortium name="Ensembl"/>
        </authorList>
    </citation>
    <scope>IDENTIFICATION</scope>
</reference>
<evidence type="ECO:0000256" key="4">
    <source>
        <dbReference type="ARBA" id="ARBA00034734"/>
    </source>
</evidence>
<dbReference type="GO" id="GO:0004726">
    <property type="term" value="F:non-membrane spanning protein tyrosine phosphatase activity"/>
    <property type="evidence" value="ECO:0007669"/>
    <property type="project" value="InterPro"/>
</dbReference>
<dbReference type="InterPro" id="IPR016130">
    <property type="entry name" value="Tyr_Pase_AS"/>
</dbReference>
<dbReference type="PROSITE" id="PS50055">
    <property type="entry name" value="TYR_PHOSPHATASE_PTP"/>
    <property type="match status" value="1"/>
</dbReference>
<dbReference type="GO" id="GO:0005737">
    <property type="term" value="C:cytoplasm"/>
    <property type="evidence" value="ECO:0007669"/>
    <property type="project" value="TreeGrafter"/>
</dbReference>
<reference evidence="7" key="2">
    <citation type="submission" date="2025-08" db="UniProtKB">
        <authorList>
            <consortium name="Ensembl"/>
        </authorList>
    </citation>
    <scope>IDENTIFICATION</scope>
</reference>
<dbReference type="InterPro" id="IPR000387">
    <property type="entry name" value="Tyr_Pase_dom"/>
</dbReference>
<dbReference type="EC" id="3.1.3.48" evidence="1"/>
<name>A0A672GY36_SALFA</name>
<dbReference type="PANTHER" id="PTHR45983:SF1">
    <property type="entry name" value="TYROSINE-PROTEIN PHOSPHATASE NON-RECEPTOR TYPE 22"/>
    <property type="match status" value="1"/>
</dbReference>
<keyword evidence="2" id="KW-0378">Hydrolase</keyword>
<dbReference type="Pfam" id="PF00102">
    <property type="entry name" value="Y_phosphatase"/>
    <property type="match status" value="1"/>
</dbReference>
<dbReference type="PROSITE" id="PS50056">
    <property type="entry name" value="TYR_PHOSPHATASE_2"/>
    <property type="match status" value="1"/>
</dbReference>
<dbReference type="Gene3D" id="3.90.190.10">
    <property type="entry name" value="Protein tyrosine phosphatase superfamily"/>
    <property type="match status" value="1"/>
</dbReference>
<feature type="domain" description="Tyrosine-protein phosphatase" evidence="5">
    <location>
        <begin position="22"/>
        <end position="129"/>
    </location>
</feature>
<evidence type="ECO:0000256" key="3">
    <source>
        <dbReference type="ARBA" id="ARBA00022912"/>
    </source>
</evidence>
<dbReference type="InterPro" id="IPR003595">
    <property type="entry name" value="Tyr_Pase_cat"/>
</dbReference>
<organism evidence="7 8">
    <name type="scientific">Salarias fasciatus</name>
    <name type="common">Jewelled blenny</name>
    <name type="synonym">Blennius fasciatus</name>
    <dbReference type="NCBI Taxonomy" id="181472"/>
    <lineage>
        <taxon>Eukaryota</taxon>
        <taxon>Metazoa</taxon>
        <taxon>Chordata</taxon>
        <taxon>Craniata</taxon>
        <taxon>Vertebrata</taxon>
        <taxon>Euteleostomi</taxon>
        <taxon>Actinopterygii</taxon>
        <taxon>Neopterygii</taxon>
        <taxon>Teleostei</taxon>
        <taxon>Neoteleostei</taxon>
        <taxon>Acanthomorphata</taxon>
        <taxon>Ovalentaria</taxon>
        <taxon>Blenniimorphae</taxon>
        <taxon>Blenniiformes</taxon>
        <taxon>Blennioidei</taxon>
        <taxon>Blenniidae</taxon>
        <taxon>Salariinae</taxon>
        <taxon>Salarias</taxon>
    </lineage>
</organism>
<dbReference type="AlphaFoldDB" id="A0A672GY36"/>